<dbReference type="RefSeq" id="XP_022507404.1">
    <property type="nucleotide sequence ID" value="XM_022660254.1"/>
</dbReference>
<evidence type="ECO:0000256" key="2">
    <source>
        <dbReference type="ARBA" id="ARBA00022827"/>
    </source>
</evidence>
<keyword evidence="2" id="KW-0274">FAD</keyword>
<evidence type="ECO:0000256" key="3">
    <source>
        <dbReference type="ARBA" id="ARBA00022857"/>
    </source>
</evidence>
<dbReference type="PRINTS" id="PR00469">
    <property type="entry name" value="PNDRDTASEII"/>
</dbReference>
<gene>
    <name evidence="6" type="ORF">AYO21_10333</name>
</gene>
<evidence type="ECO:0000256" key="5">
    <source>
        <dbReference type="ARBA" id="ARBA00023604"/>
    </source>
</evidence>
<protein>
    <recommendedName>
        <fullName evidence="8">FAD/NAD(P)-binding domain-containing protein</fullName>
    </recommendedName>
</protein>
<dbReference type="GO" id="GO:0016491">
    <property type="term" value="F:oxidoreductase activity"/>
    <property type="evidence" value="ECO:0007669"/>
    <property type="project" value="UniProtKB-KW"/>
</dbReference>
<dbReference type="Proteomes" id="UP000077002">
    <property type="component" value="Unassembled WGS sequence"/>
</dbReference>
<evidence type="ECO:0008006" key="8">
    <source>
        <dbReference type="Google" id="ProtNLM"/>
    </source>
</evidence>
<dbReference type="Gene3D" id="3.50.50.60">
    <property type="entry name" value="FAD/NAD(P)-binding domain"/>
    <property type="match status" value="2"/>
</dbReference>
<comment type="caution">
    <text evidence="6">The sequence shown here is derived from an EMBL/GenBank/DDBJ whole genome shotgun (WGS) entry which is preliminary data.</text>
</comment>
<keyword evidence="3" id="KW-0521">NADP</keyword>
<dbReference type="GeneID" id="34605455"/>
<dbReference type="Pfam" id="PF13738">
    <property type="entry name" value="Pyr_redox_3"/>
    <property type="match status" value="1"/>
</dbReference>
<dbReference type="InterPro" id="IPR044053">
    <property type="entry name" value="AsaB-like"/>
</dbReference>
<sequence length="823" mass="94518">MATETLTLPKEPTTLNYYLELKDGGIVQTYPGTAFEKRRKHVPHEMYIHDMRPARSEFTFDTAGFELVDHVSKEKEFADEEHIKQVYYPEIVELVKKVTGGDRVHVISHLSRRDTTQASLKASEGKADTDFVTATNPARFAHVDQSYRGAEQLLYLNLPEEEADKVVKKRWAIVNVWAPIIKKVTRDPLAFCDFRTVDERDFRTVVANLPPKGAGEYANVSQNMSHKQRYEYNLNGEKAARYEVTNMAHNPNQKWYFASEMTPEEAWVFKIFDSKKDGRARCAVHSSFPLANQDEEGEPRTSVEPDYDVLIIGAGLSGCYASHRMKQLNLTHRVLEAGTSVGGTWYWNRYPGCRFDSESYSYAFFFSKEMLDEWTWTEHFAPQAETERYIRFMCDKLELWDNMQFETRVEKAHWDSGNLLWRLTDASGNAYTSRYLITCIGVLSNPTLPNIPGVQDYKGTAYHTSRWPNEEVKFEGKRVGIIGTGATAIQAIPVIAKTAKSLTVFQRTANWAIPLLNSKIEEEEMTSIRKRYPEMLETLNRTRACFLHDANYDSIWDATPEEREVFWEKLYATPGFPMWLSNYKEILVDEKANDLVTAFVAKKIRARVHDPWTAEKLIPKNHGFGTRRVPMETNYYEAYNQPNVRLVDLTETPIERITENGLITTQETFEFDMIIYATGFNAGIDNHRLYDEWKDGPKTFLGLTVKNFPNMFMSMGPHQAYGNIPRSIEFAVGWIAECIEYCRAHGITLIEATDEGVQEWTDHVHDLGKDLLSTKVDSWMTGVNRNVAGKEKRIVARYMGSAPEFRRRCEAVAAAGYKAFKLA</sequence>
<dbReference type="PANTHER" id="PTHR43098">
    <property type="entry name" value="L-ORNITHINE N(5)-MONOOXYGENASE-RELATED"/>
    <property type="match status" value="1"/>
</dbReference>
<proteinExistence type="inferred from homology"/>
<organism evidence="6 7">
    <name type="scientific">Fonsecaea monophora</name>
    <dbReference type="NCBI Taxonomy" id="254056"/>
    <lineage>
        <taxon>Eukaryota</taxon>
        <taxon>Fungi</taxon>
        <taxon>Dikarya</taxon>
        <taxon>Ascomycota</taxon>
        <taxon>Pezizomycotina</taxon>
        <taxon>Eurotiomycetes</taxon>
        <taxon>Chaetothyriomycetidae</taxon>
        <taxon>Chaetothyriales</taxon>
        <taxon>Herpotrichiellaceae</taxon>
        <taxon>Fonsecaea</taxon>
    </lineage>
</organism>
<dbReference type="AlphaFoldDB" id="A0A177EWM5"/>
<evidence type="ECO:0000256" key="1">
    <source>
        <dbReference type="ARBA" id="ARBA00022630"/>
    </source>
</evidence>
<dbReference type="PANTHER" id="PTHR43098:SF5">
    <property type="entry name" value="DUAL-FUNCTIONAL MONOOXYGENASE_METHYLTRANSFERASE PSOF"/>
    <property type="match status" value="1"/>
</dbReference>
<keyword evidence="1" id="KW-0285">Flavoprotein</keyword>
<accession>A0A177EWM5</accession>
<dbReference type="NCBIfam" id="NF041278">
    <property type="entry name" value="CmcJ_NvfI_EfuI"/>
    <property type="match status" value="1"/>
</dbReference>
<dbReference type="SUPFAM" id="SSF51905">
    <property type="entry name" value="FAD/NAD(P)-binding domain"/>
    <property type="match status" value="3"/>
</dbReference>
<keyword evidence="4" id="KW-0560">Oxidoreductase</keyword>
<comment type="similarity">
    <text evidence="5">Belongs to the asaB hydroxylase/desaturase family.</text>
</comment>
<evidence type="ECO:0000256" key="4">
    <source>
        <dbReference type="ARBA" id="ARBA00023002"/>
    </source>
</evidence>
<evidence type="ECO:0000313" key="6">
    <source>
        <dbReference type="EMBL" id="OAG35452.1"/>
    </source>
</evidence>
<dbReference type="OrthoDB" id="66881at2759"/>
<dbReference type="InterPro" id="IPR036188">
    <property type="entry name" value="FAD/NAD-bd_sf"/>
</dbReference>
<name>A0A177EWM5_9EURO</name>
<evidence type="ECO:0000313" key="7">
    <source>
        <dbReference type="Proteomes" id="UP000077002"/>
    </source>
</evidence>
<dbReference type="EMBL" id="LVKK01000117">
    <property type="protein sequence ID" value="OAG35452.1"/>
    <property type="molecule type" value="Genomic_DNA"/>
</dbReference>
<dbReference type="InterPro" id="IPR050775">
    <property type="entry name" value="FAD-binding_Monooxygenases"/>
</dbReference>
<keyword evidence="7" id="KW-1185">Reference proteome</keyword>
<reference evidence="6 7" key="1">
    <citation type="submission" date="2016-03" db="EMBL/GenBank/DDBJ databases">
        <title>Draft genome sequence of the Fonsecaea monophora CBS 269.37.</title>
        <authorList>
            <person name="Bombassaro A."/>
            <person name="Vinicius W.A."/>
            <person name="De Hoog S."/>
            <person name="Sun J."/>
            <person name="Souza E.M."/>
            <person name="Raittz R.T."/>
            <person name="Costa F."/>
            <person name="Leao A.C."/>
            <person name="Tadra-Sfeir M.Z."/>
            <person name="Baura V."/>
            <person name="Balsanelli E."/>
            <person name="Pedrosa F.O."/>
            <person name="Moreno L.F."/>
            <person name="Steffens M.B."/>
            <person name="Xi L."/>
            <person name="Bocca A.L."/>
            <person name="Felipe M.S."/>
            <person name="Teixeira M."/>
            <person name="Telles Filho F.Q."/>
            <person name="Azevedo C.M."/>
            <person name="Gomes R."/>
            <person name="Vicente V.A."/>
        </authorList>
    </citation>
    <scope>NUCLEOTIDE SEQUENCE [LARGE SCALE GENOMIC DNA]</scope>
    <source>
        <strain evidence="6 7">CBS 269.37</strain>
    </source>
</reference>